<evidence type="ECO:0000313" key="3">
    <source>
        <dbReference type="Proteomes" id="UP000018141"/>
    </source>
</evidence>
<evidence type="ECO:0000313" key="2">
    <source>
        <dbReference type="EMBL" id="CDD58715.1"/>
    </source>
</evidence>
<name>R7AK07_9FIRM</name>
<reference evidence="2" key="1">
    <citation type="submission" date="2012-11" db="EMBL/GenBank/DDBJ databases">
        <title>Dependencies among metagenomic species, viruses, plasmids and units of genetic variation.</title>
        <authorList>
            <person name="Nielsen H.B."/>
            <person name="Almeida M."/>
            <person name="Juncker A.S."/>
            <person name="Rasmussen S."/>
            <person name="Li J."/>
            <person name="Sunagawa S."/>
            <person name="Plichta D."/>
            <person name="Gautier L."/>
            <person name="Le Chatelier E."/>
            <person name="Peletier E."/>
            <person name="Bonde I."/>
            <person name="Nielsen T."/>
            <person name="Manichanh C."/>
            <person name="Arumugam M."/>
            <person name="Batto J."/>
            <person name="Santos M.B.Q.D."/>
            <person name="Blom N."/>
            <person name="Borruel N."/>
            <person name="Burgdorf K.S."/>
            <person name="Boumezbeur F."/>
            <person name="Casellas F."/>
            <person name="Dore J."/>
            <person name="Guarner F."/>
            <person name="Hansen T."/>
            <person name="Hildebrand F."/>
            <person name="Kaas R.S."/>
            <person name="Kennedy S."/>
            <person name="Kristiansen K."/>
            <person name="Kultima J.R."/>
            <person name="Leonard P."/>
            <person name="Levenez F."/>
            <person name="Lund O."/>
            <person name="Moumen B."/>
            <person name="Le Paslier D."/>
            <person name="Pons N."/>
            <person name="Pedersen O."/>
            <person name="Prifti E."/>
            <person name="Qin J."/>
            <person name="Raes J."/>
            <person name="Tap J."/>
            <person name="Tims S."/>
            <person name="Ussery D.W."/>
            <person name="Yamada T."/>
            <person name="MetaHit consortium"/>
            <person name="Renault P."/>
            <person name="Sicheritz-Ponten T."/>
            <person name="Bork P."/>
            <person name="Wang J."/>
            <person name="Brunak S."/>
            <person name="Ehrlich S.D."/>
        </authorList>
    </citation>
    <scope>NUCLEOTIDE SEQUENCE [LARGE SCALE GENOMIC DNA]</scope>
</reference>
<proteinExistence type="predicted"/>
<feature type="transmembrane region" description="Helical" evidence="1">
    <location>
        <begin position="20"/>
        <end position="41"/>
    </location>
</feature>
<gene>
    <name evidence="2" type="ORF">BN656_02193</name>
</gene>
<organism evidence="2 3">
    <name type="scientific">Bacteroides pectinophilus CAG:437</name>
    <dbReference type="NCBI Taxonomy" id="1263051"/>
    <lineage>
        <taxon>Bacteria</taxon>
        <taxon>Bacillati</taxon>
        <taxon>Bacillota</taxon>
        <taxon>Clostridia</taxon>
        <taxon>Eubacteriales</taxon>
    </lineage>
</organism>
<comment type="caution">
    <text evidence="2">The sequence shown here is derived from an EMBL/GenBank/DDBJ whole genome shotgun (WGS) entry which is preliminary data.</text>
</comment>
<keyword evidence="1" id="KW-1133">Transmembrane helix</keyword>
<accession>R7AK07</accession>
<dbReference type="EMBL" id="CBHH010000059">
    <property type="protein sequence ID" value="CDD58715.1"/>
    <property type="molecule type" value="Genomic_DNA"/>
</dbReference>
<keyword evidence="1" id="KW-0812">Transmembrane</keyword>
<dbReference type="AlphaFoldDB" id="R7AK07"/>
<evidence type="ECO:0000256" key="1">
    <source>
        <dbReference type="SAM" id="Phobius"/>
    </source>
</evidence>
<protein>
    <submittedName>
        <fullName evidence="2">Uncharacterized protein</fullName>
    </submittedName>
</protein>
<keyword evidence="1" id="KW-0472">Membrane</keyword>
<sequence>MTEALKTAFTTATTQMQTDVVGMLEVALPAGLAIFGIGFAIRKGLGFFKSIA</sequence>
<dbReference type="Proteomes" id="UP000018141">
    <property type="component" value="Unassembled WGS sequence"/>
</dbReference>